<dbReference type="InterPro" id="IPR038801">
    <property type="entry name" value="TAF1C"/>
</dbReference>
<dbReference type="Proteomes" id="UP000243459">
    <property type="component" value="Chromosome 1"/>
</dbReference>
<protein>
    <submittedName>
        <fullName evidence="1">Uncharacterized protein</fullName>
    </submittedName>
</protein>
<organism evidence="1 2">
    <name type="scientific">Asparagus officinalis</name>
    <name type="common">Garden asparagus</name>
    <dbReference type="NCBI Taxonomy" id="4686"/>
    <lineage>
        <taxon>Eukaryota</taxon>
        <taxon>Viridiplantae</taxon>
        <taxon>Streptophyta</taxon>
        <taxon>Embryophyta</taxon>
        <taxon>Tracheophyta</taxon>
        <taxon>Spermatophyta</taxon>
        <taxon>Magnoliopsida</taxon>
        <taxon>Liliopsida</taxon>
        <taxon>Asparagales</taxon>
        <taxon>Asparagaceae</taxon>
        <taxon>Asparagoideae</taxon>
        <taxon>Asparagus</taxon>
    </lineage>
</organism>
<dbReference type="GO" id="GO:0001650">
    <property type="term" value="C:fibrillar center"/>
    <property type="evidence" value="ECO:0007669"/>
    <property type="project" value="TreeGrafter"/>
</dbReference>
<dbReference type="Gramene" id="ONK79202">
    <property type="protein sequence ID" value="ONK79202"/>
    <property type="gene ID" value="A4U43_C01F3960"/>
</dbReference>
<gene>
    <name evidence="1" type="ORF">A4U43_C01F3960</name>
</gene>
<dbReference type="GO" id="GO:0001164">
    <property type="term" value="F:RNA polymerase I core promoter sequence-specific DNA binding"/>
    <property type="evidence" value="ECO:0007669"/>
    <property type="project" value="TreeGrafter"/>
</dbReference>
<evidence type="ECO:0000313" key="1">
    <source>
        <dbReference type="EMBL" id="ONK79202.1"/>
    </source>
</evidence>
<keyword evidence="2" id="KW-1185">Reference proteome</keyword>
<dbReference type="PANTHER" id="PTHR15319">
    <property type="entry name" value="TATA BOX-BINDING PROTEIN ASSOCIATED FACTOR RNA POLYMERASE I SUBUNIT C"/>
    <property type="match status" value="1"/>
</dbReference>
<proteinExistence type="predicted"/>
<dbReference type="EMBL" id="CM007381">
    <property type="protein sequence ID" value="ONK79202.1"/>
    <property type="molecule type" value="Genomic_DNA"/>
</dbReference>
<dbReference type="AlphaFoldDB" id="A0A5P1FM49"/>
<dbReference type="PANTHER" id="PTHR15319:SF1">
    <property type="entry name" value="TATA BOX-BINDING PROTEIN-ASSOCIATED FACTOR RNA POLYMERASE I SUBUNIT C"/>
    <property type="match status" value="1"/>
</dbReference>
<accession>A0A5P1FM49</accession>
<sequence>MFCGAYRSIPFFVGDPLRISGKRSRRDSQALVGPVLPVPFLLLLQRMDHQKTSSCVNEEPNDDLLISECQSTLESIHPEISLADTGNFSDFGSSNGLQNEKSFFVYEKSVICNAPSSKGSWKTAGCGVKEEPQEIKDTSLETETACEDEKFTTFVCGISDKAYHSYSGNEAEGLEMFDQLNPYRLDFDSPSVVFQPKEKEMYKRLTKQSFKWLVDYKPHEEFCIASDTPKPPH</sequence>
<evidence type="ECO:0000313" key="2">
    <source>
        <dbReference type="Proteomes" id="UP000243459"/>
    </source>
</evidence>
<name>A0A5P1FM49_ASPOF</name>
<reference evidence="2" key="1">
    <citation type="journal article" date="2017" name="Nat. Commun.">
        <title>The asparagus genome sheds light on the origin and evolution of a young Y chromosome.</title>
        <authorList>
            <person name="Harkess A."/>
            <person name="Zhou J."/>
            <person name="Xu C."/>
            <person name="Bowers J.E."/>
            <person name="Van der Hulst R."/>
            <person name="Ayyampalayam S."/>
            <person name="Mercati F."/>
            <person name="Riccardi P."/>
            <person name="McKain M.R."/>
            <person name="Kakrana A."/>
            <person name="Tang H."/>
            <person name="Ray J."/>
            <person name="Groenendijk J."/>
            <person name="Arikit S."/>
            <person name="Mathioni S.M."/>
            <person name="Nakano M."/>
            <person name="Shan H."/>
            <person name="Telgmann-Rauber A."/>
            <person name="Kanno A."/>
            <person name="Yue Z."/>
            <person name="Chen H."/>
            <person name="Li W."/>
            <person name="Chen Y."/>
            <person name="Xu X."/>
            <person name="Zhang Y."/>
            <person name="Luo S."/>
            <person name="Chen H."/>
            <person name="Gao J."/>
            <person name="Mao Z."/>
            <person name="Pires J.C."/>
            <person name="Luo M."/>
            <person name="Kudrna D."/>
            <person name="Wing R.A."/>
            <person name="Meyers B.C."/>
            <person name="Yi K."/>
            <person name="Kong H."/>
            <person name="Lavrijsen P."/>
            <person name="Sunseri F."/>
            <person name="Falavigna A."/>
            <person name="Ye Y."/>
            <person name="Leebens-Mack J.H."/>
            <person name="Chen G."/>
        </authorList>
    </citation>
    <scope>NUCLEOTIDE SEQUENCE [LARGE SCALE GENOMIC DNA]</scope>
    <source>
        <strain evidence="2">cv. DH0086</strain>
    </source>
</reference>